<proteinExistence type="predicted"/>
<reference evidence="2 3" key="1">
    <citation type="submission" date="2019-12" db="EMBL/GenBank/DDBJ databases">
        <title>Spirosoma sp. HMF4905 genome sequencing and assembly.</title>
        <authorList>
            <person name="Kang H."/>
            <person name="Cha I."/>
            <person name="Kim H."/>
            <person name="Joh K."/>
        </authorList>
    </citation>
    <scope>NUCLEOTIDE SEQUENCE [LARGE SCALE GENOMIC DNA]</scope>
    <source>
        <strain evidence="2 3">HMF4905</strain>
    </source>
</reference>
<keyword evidence="3" id="KW-1185">Reference proteome</keyword>
<evidence type="ECO:0008006" key="4">
    <source>
        <dbReference type="Google" id="ProtNLM"/>
    </source>
</evidence>
<feature type="compositionally biased region" description="Polar residues" evidence="1">
    <location>
        <begin position="35"/>
        <end position="47"/>
    </location>
</feature>
<feature type="compositionally biased region" description="Low complexity" evidence="1">
    <location>
        <begin position="53"/>
        <end position="69"/>
    </location>
</feature>
<sequence>MNFRHILFISWAILSCLTACKHQEQAVTPGPPDTQPNNPAQNATPIGQPQGAPTTQTIGPEGGTITTPDGTVKLVLPAGAVTKATTITIQPITNEVPNGLGMAYRFSPDGTQFAKPATLTVHYNTADVAANDPDLLQVGYQGSDQRWVRAADVQVDTTNQQISVPMPHFSDWSAYELAKLELLDVNGNPADGKKAKLGESIKLEISEAILIEPLVNPDRESLTIKDVAWSVLDGGANGQVTGKGYQAVYTAPNKYPPHNPIIVVAEITFKERSRKAYLLKRIYIETDDYFRGTIDGVAFDWPVMSYTGIYDKVLIVGGEAGWVPNIQISIYHGPDNLTGSYPYTEVVKENRALIGYRNTSAVGDGSINYYYECTGDLVLSSGGVTITNVERKDGREIVEGSFTATVYKVSGKCPAMLQKKTALTGSFHLSRTVTQ</sequence>
<organism evidence="2 3">
    <name type="scientific">Spirosoma arboris</name>
    <dbReference type="NCBI Taxonomy" id="2682092"/>
    <lineage>
        <taxon>Bacteria</taxon>
        <taxon>Pseudomonadati</taxon>
        <taxon>Bacteroidota</taxon>
        <taxon>Cytophagia</taxon>
        <taxon>Cytophagales</taxon>
        <taxon>Cytophagaceae</taxon>
        <taxon>Spirosoma</taxon>
    </lineage>
</organism>
<protein>
    <recommendedName>
        <fullName evidence="4">ZU5 domain-containing protein</fullName>
    </recommendedName>
</protein>
<feature type="region of interest" description="Disordered" evidence="1">
    <location>
        <begin position="25"/>
        <end position="69"/>
    </location>
</feature>
<dbReference type="Gene3D" id="2.60.220.30">
    <property type="match status" value="1"/>
</dbReference>
<dbReference type="EMBL" id="WPIN01000005">
    <property type="protein sequence ID" value="MVM31612.1"/>
    <property type="molecule type" value="Genomic_DNA"/>
</dbReference>
<dbReference type="Proteomes" id="UP000436006">
    <property type="component" value="Unassembled WGS sequence"/>
</dbReference>
<evidence type="ECO:0000313" key="2">
    <source>
        <dbReference type="EMBL" id="MVM31612.1"/>
    </source>
</evidence>
<name>A0A7K1SCS8_9BACT</name>
<evidence type="ECO:0000313" key="3">
    <source>
        <dbReference type="Proteomes" id="UP000436006"/>
    </source>
</evidence>
<dbReference type="AlphaFoldDB" id="A0A7K1SCS8"/>
<dbReference type="RefSeq" id="WP_157586230.1">
    <property type="nucleotide sequence ID" value="NZ_WPIN01000005.1"/>
</dbReference>
<accession>A0A7K1SCS8</accession>
<dbReference type="PROSITE" id="PS51257">
    <property type="entry name" value="PROKAR_LIPOPROTEIN"/>
    <property type="match status" value="1"/>
</dbReference>
<evidence type="ECO:0000256" key="1">
    <source>
        <dbReference type="SAM" id="MobiDB-lite"/>
    </source>
</evidence>
<comment type="caution">
    <text evidence="2">The sequence shown here is derived from an EMBL/GenBank/DDBJ whole genome shotgun (WGS) entry which is preliminary data.</text>
</comment>
<gene>
    <name evidence="2" type="ORF">GO755_16310</name>
</gene>